<dbReference type="GO" id="GO:0043190">
    <property type="term" value="C:ATP-binding cassette (ABC) transporter complex"/>
    <property type="evidence" value="ECO:0007669"/>
    <property type="project" value="InterPro"/>
</dbReference>
<dbReference type="InterPro" id="IPR000914">
    <property type="entry name" value="SBP_5_dom"/>
</dbReference>
<accession>A0A8J3MDH4</accession>
<dbReference type="PANTHER" id="PTHR30290">
    <property type="entry name" value="PERIPLASMIC BINDING COMPONENT OF ABC TRANSPORTER"/>
    <property type="match status" value="1"/>
</dbReference>
<dbReference type="AlphaFoldDB" id="A0A8J3MDH4"/>
<comment type="similarity">
    <text evidence="2">Belongs to the bacterial solute-binding protein 5 family.</text>
</comment>
<proteinExistence type="inferred from homology"/>
<dbReference type="Gene3D" id="3.90.76.10">
    <property type="entry name" value="Dipeptide-binding Protein, Domain 1"/>
    <property type="match status" value="1"/>
</dbReference>
<dbReference type="PROSITE" id="PS51318">
    <property type="entry name" value="TAT"/>
    <property type="match status" value="1"/>
</dbReference>
<keyword evidence="3" id="KW-0813">Transport</keyword>
<dbReference type="GO" id="GO:0030288">
    <property type="term" value="C:outer membrane-bounded periplasmic space"/>
    <property type="evidence" value="ECO:0007669"/>
    <property type="project" value="UniProtKB-ARBA"/>
</dbReference>
<dbReference type="EMBL" id="BNAP01000016">
    <property type="protein sequence ID" value="GHG96089.1"/>
    <property type="molecule type" value="Genomic_DNA"/>
</dbReference>
<dbReference type="InterPro" id="IPR006311">
    <property type="entry name" value="TAT_signal"/>
</dbReference>
<organism evidence="6 7">
    <name type="scientific">Pseudodonghicola xiamenensis</name>
    <dbReference type="NCBI Taxonomy" id="337702"/>
    <lineage>
        <taxon>Bacteria</taxon>
        <taxon>Pseudomonadati</taxon>
        <taxon>Pseudomonadota</taxon>
        <taxon>Alphaproteobacteria</taxon>
        <taxon>Rhodobacterales</taxon>
        <taxon>Paracoccaceae</taxon>
        <taxon>Pseudodonghicola</taxon>
    </lineage>
</organism>
<keyword evidence="7" id="KW-1185">Reference proteome</keyword>
<sequence length="537" mass="58281">MTNKTPTNWTGRDDAMVEQAIRRGASRRELLKMLMASGIGAVAGGSLLLRADQAVAAAPVFGGNMKAAGWSSSTADTLDPAKASLSTDYVRCCAFYNRLTFLDEAGQVQMELADSVSSDDAQTWEVKLKSGVLFHDGKTLSADDVVYSLKRHLDEGVGSKVNSIAKQMTEISKVDDLTVKIVLAAANADLPTILALHHFMIIADGTTDFSKPNGTGAFICEVFEPGVKSVAVKNPNYFKAEGPYLDSFEFFAITDNNARVNALLSNDIQLAASVNPRSLRMLDGQSSVKTSVTTSGNYSNLNIRLDMNPGDKAGFIEGMKYLVNREAIQKSVLRGLAEIGNDQPVSAASRYHNPNLKPKDYDPERAKSLFDKAGLLGQSIPVVASDAATSSVDMAMIVQQAGTQIGMKLDVQRVPSDGYWSNYWLKAPIHFGNINPRPTPDILFSLLYASDAPWNESQYKSEKFDKMMVEARGALDEEKRTAIYWDMQEMVANEAGTIIPAYISNVDAISSKLGGLKPNPLGGMMGYAFAEYVWLNA</sequence>
<dbReference type="InterPro" id="IPR030678">
    <property type="entry name" value="Peptide/Ni-bd"/>
</dbReference>
<protein>
    <submittedName>
        <fullName evidence="6">Peptide ABC transporter substrate-binding protein</fullName>
    </submittedName>
</protein>
<dbReference type="RefSeq" id="WP_028094383.1">
    <property type="nucleotide sequence ID" value="NZ_BNAP01000016.1"/>
</dbReference>
<gene>
    <name evidence="6" type="ORF">GCM10010961_30210</name>
</gene>
<dbReference type="CDD" id="cd08503">
    <property type="entry name" value="PBP2_NikA_DppA_OppA_like_17"/>
    <property type="match status" value="1"/>
</dbReference>
<evidence type="ECO:0000256" key="4">
    <source>
        <dbReference type="ARBA" id="ARBA00022729"/>
    </source>
</evidence>
<dbReference type="GO" id="GO:1904680">
    <property type="term" value="F:peptide transmembrane transporter activity"/>
    <property type="evidence" value="ECO:0007669"/>
    <property type="project" value="TreeGrafter"/>
</dbReference>
<dbReference type="PIRSF" id="PIRSF002741">
    <property type="entry name" value="MppA"/>
    <property type="match status" value="1"/>
</dbReference>
<comment type="caution">
    <text evidence="6">The sequence shown here is derived from an EMBL/GenBank/DDBJ whole genome shotgun (WGS) entry which is preliminary data.</text>
</comment>
<dbReference type="SUPFAM" id="SSF53850">
    <property type="entry name" value="Periplasmic binding protein-like II"/>
    <property type="match status" value="1"/>
</dbReference>
<comment type="subcellular location">
    <subcellularLocation>
        <location evidence="1">Periplasm</location>
    </subcellularLocation>
</comment>
<reference evidence="6" key="2">
    <citation type="submission" date="2020-09" db="EMBL/GenBank/DDBJ databases">
        <authorList>
            <person name="Sun Q."/>
            <person name="Zhou Y."/>
        </authorList>
    </citation>
    <scope>NUCLEOTIDE SEQUENCE</scope>
    <source>
        <strain evidence="6">CGMCC 1.7081</strain>
    </source>
</reference>
<dbReference type="GO" id="GO:0015833">
    <property type="term" value="P:peptide transport"/>
    <property type="evidence" value="ECO:0007669"/>
    <property type="project" value="TreeGrafter"/>
</dbReference>
<name>A0A8J3MDH4_9RHOB</name>
<dbReference type="PANTHER" id="PTHR30290:SF9">
    <property type="entry name" value="OLIGOPEPTIDE-BINDING PROTEIN APPA"/>
    <property type="match status" value="1"/>
</dbReference>
<evidence type="ECO:0000313" key="7">
    <source>
        <dbReference type="Proteomes" id="UP000611500"/>
    </source>
</evidence>
<dbReference type="Proteomes" id="UP000611500">
    <property type="component" value="Unassembled WGS sequence"/>
</dbReference>
<dbReference type="InterPro" id="IPR039424">
    <property type="entry name" value="SBP_5"/>
</dbReference>
<reference evidence="6" key="1">
    <citation type="journal article" date="2014" name="Int. J. Syst. Evol. Microbiol.">
        <title>Complete genome sequence of Corynebacterium casei LMG S-19264T (=DSM 44701T), isolated from a smear-ripened cheese.</title>
        <authorList>
            <consortium name="US DOE Joint Genome Institute (JGI-PGF)"/>
            <person name="Walter F."/>
            <person name="Albersmeier A."/>
            <person name="Kalinowski J."/>
            <person name="Ruckert C."/>
        </authorList>
    </citation>
    <scope>NUCLEOTIDE SEQUENCE</scope>
    <source>
        <strain evidence="6">CGMCC 1.7081</strain>
    </source>
</reference>
<dbReference type="Pfam" id="PF00496">
    <property type="entry name" value="SBP_bac_5"/>
    <property type="match status" value="1"/>
</dbReference>
<evidence type="ECO:0000259" key="5">
    <source>
        <dbReference type="Pfam" id="PF00496"/>
    </source>
</evidence>
<evidence type="ECO:0000256" key="1">
    <source>
        <dbReference type="ARBA" id="ARBA00004418"/>
    </source>
</evidence>
<feature type="domain" description="Solute-binding protein family 5" evidence="5">
    <location>
        <begin position="108"/>
        <end position="451"/>
    </location>
</feature>
<evidence type="ECO:0000256" key="3">
    <source>
        <dbReference type="ARBA" id="ARBA00022448"/>
    </source>
</evidence>
<evidence type="ECO:0000313" key="6">
    <source>
        <dbReference type="EMBL" id="GHG96089.1"/>
    </source>
</evidence>
<dbReference type="Gene3D" id="3.10.105.10">
    <property type="entry name" value="Dipeptide-binding Protein, Domain 3"/>
    <property type="match status" value="1"/>
</dbReference>
<dbReference type="Gene3D" id="3.40.190.10">
    <property type="entry name" value="Periplasmic binding protein-like II"/>
    <property type="match status" value="1"/>
</dbReference>
<evidence type="ECO:0000256" key="2">
    <source>
        <dbReference type="ARBA" id="ARBA00005695"/>
    </source>
</evidence>
<keyword evidence="4" id="KW-0732">Signal</keyword>